<feature type="transmembrane region" description="Helical" evidence="1">
    <location>
        <begin position="6"/>
        <end position="22"/>
    </location>
</feature>
<name>L0KBT8_HALHC</name>
<feature type="transmembrane region" description="Helical" evidence="1">
    <location>
        <begin position="126"/>
        <end position="148"/>
    </location>
</feature>
<keyword evidence="1" id="KW-0812">Transmembrane</keyword>
<evidence type="ECO:0000313" key="3">
    <source>
        <dbReference type="Proteomes" id="UP000010880"/>
    </source>
</evidence>
<organism evidence="2 3">
    <name type="scientific">Halobacteroides halobius (strain ATCC 35273 / DSM 5150 / MD-1)</name>
    <dbReference type="NCBI Taxonomy" id="748449"/>
    <lineage>
        <taxon>Bacteria</taxon>
        <taxon>Bacillati</taxon>
        <taxon>Bacillota</taxon>
        <taxon>Clostridia</taxon>
        <taxon>Halanaerobiales</taxon>
        <taxon>Halobacteroidaceae</taxon>
        <taxon>Halobacteroides</taxon>
    </lineage>
</organism>
<sequence>MEKYIGVLSIIYIIISIVKLKDAKKSFYRHREEFKEMKAQLKMISEQKNPFIMMKFTSFVFYFFLILYYIANVILFNDYPLLDIISLALIILGVFKLTKKFLINSVDDFERSIEIKQESYDKKRKFNFILGLIEFAYAFNALSLISFYY</sequence>
<dbReference type="EMBL" id="CP003359">
    <property type="protein sequence ID" value="AGB41558.1"/>
    <property type="molecule type" value="Genomic_DNA"/>
</dbReference>
<evidence type="ECO:0000256" key="1">
    <source>
        <dbReference type="SAM" id="Phobius"/>
    </source>
</evidence>
<protein>
    <submittedName>
        <fullName evidence="2">Uncharacterized protein</fullName>
    </submittedName>
</protein>
<proteinExistence type="predicted"/>
<feature type="transmembrane region" description="Helical" evidence="1">
    <location>
        <begin position="77"/>
        <end position="95"/>
    </location>
</feature>
<dbReference type="KEGG" id="hhl:Halha_1620"/>
<keyword evidence="1" id="KW-1133">Transmembrane helix</keyword>
<dbReference type="OrthoDB" id="2112427at2"/>
<accession>L0KBT8</accession>
<feature type="transmembrane region" description="Helical" evidence="1">
    <location>
        <begin position="52"/>
        <end position="71"/>
    </location>
</feature>
<dbReference type="AlphaFoldDB" id="L0KBT8"/>
<keyword evidence="3" id="KW-1185">Reference proteome</keyword>
<dbReference type="Proteomes" id="UP000010880">
    <property type="component" value="Chromosome"/>
</dbReference>
<keyword evidence="1" id="KW-0472">Membrane</keyword>
<reference evidence="3" key="1">
    <citation type="submission" date="2012-02" db="EMBL/GenBank/DDBJ databases">
        <title>The complete genome of Halobacteroides halobius DSM 5150.</title>
        <authorList>
            <person name="Lucas S."/>
            <person name="Copeland A."/>
            <person name="Lapidus A."/>
            <person name="Glavina del Rio T."/>
            <person name="Dalin E."/>
            <person name="Tice H."/>
            <person name="Bruce D."/>
            <person name="Goodwin L."/>
            <person name="Pitluck S."/>
            <person name="Peters L."/>
            <person name="Mikhailova N."/>
            <person name="Gu W."/>
            <person name="Kyrpides N."/>
            <person name="Mavromatis K."/>
            <person name="Ivanova N."/>
            <person name="Brettin T."/>
            <person name="Detter J.C."/>
            <person name="Han C."/>
            <person name="Larimer F."/>
            <person name="Land M."/>
            <person name="Hauser L."/>
            <person name="Markowitz V."/>
            <person name="Cheng J.-F."/>
            <person name="Hugenholtz P."/>
            <person name="Woyke T."/>
            <person name="Wu D."/>
            <person name="Tindall B."/>
            <person name="Pomrenke H."/>
            <person name="Brambilla E."/>
            <person name="Klenk H.-P."/>
            <person name="Eisen J.A."/>
        </authorList>
    </citation>
    <scope>NUCLEOTIDE SEQUENCE [LARGE SCALE GENOMIC DNA]</scope>
    <source>
        <strain evidence="3">ATCC 35273 / DSM 5150 / MD-1</strain>
    </source>
</reference>
<gene>
    <name evidence="2" type="ordered locus">Halha_1620</name>
</gene>
<dbReference type="RefSeq" id="WP_015327275.1">
    <property type="nucleotide sequence ID" value="NC_019978.1"/>
</dbReference>
<evidence type="ECO:0000313" key="2">
    <source>
        <dbReference type="EMBL" id="AGB41558.1"/>
    </source>
</evidence>
<dbReference type="HOGENOM" id="CLU_1747098_0_0_9"/>